<proteinExistence type="predicted"/>
<comment type="caution">
    <text evidence="1">The sequence shown here is derived from an EMBL/GenBank/DDBJ whole genome shotgun (WGS) entry which is preliminary data.</text>
</comment>
<name>A0A2M6WWT1_9BACT</name>
<reference evidence="2" key="1">
    <citation type="submission" date="2017-09" db="EMBL/GenBank/DDBJ databases">
        <title>Depth-based differentiation of microbial function through sediment-hosted aquifers and enrichment of novel symbionts in the deep terrestrial subsurface.</title>
        <authorList>
            <person name="Probst A.J."/>
            <person name="Ladd B."/>
            <person name="Jarett J.K."/>
            <person name="Geller-Mcgrath D.E."/>
            <person name="Sieber C.M.K."/>
            <person name="Emerson J.B."/>
            <person name="Anantharaman K."/>
            <person name="Thomas B.C."/>
            <person name="Malmstrom R."/>
            <person name="Stieglmeier M."/>
            <person name="Klingl A."/>
            <person name="Woyke T."/>
            <person name="Ryan C.M."/>
            <person name="Banfield J.F."/>
        </authorList>
    </citation>
    <scope>NUCLEOTIDE SEQUENCE [LARGE SCALE GENOMIC DNA]</scope>
</reference>
<accession>A0A2M6WWT1</accession>
<sequence>MDGMCTCTKATFAVVCEGCLMVTIRRGSREKTIAVRMVSPSNLSFYVEEAQRLVFDPKAVFVERNWRIESYTPPAPGCQPGRLVVAHQIPVSIRDDRYKGKVEVTIDGQRTVEIEWPLVPLYAFAEEAFSALKLDGHCPSPEEWILVSFDRASKAEPAKLHVRLPEAL</sequence>
<dbReference type="EMBL" id="PEZV01000026">
    <property type="protein sequence ID" value="PIT97250.1"/>
    <property type="molecule type" value="Genomic_DNA"/>
</dbReference>
<protein>
    <submittedName>
        <fullName evidence="1">Uncharacterized protein</fullName>
    </submittedName>
</protein>
<evidence type="ECO:0000313" key="1">
    <source>
        <dbReference type="EMBL" id="PIT97250.1"/>
    </source>
</evidence>
<organism evidence="1 2">
    <name type="scientific">Candidatus Berkelbacteria bacterium CG10_big_fil_rev_8_21_14_0_10_41_12</name>
    <dbReference type="NCBI Taxonomy" id="1974513"/>
    <lineage>
        <taxon>Bacteria</taxon>
        <taxon>Candidatus Berkelbacteria</taxon>
    </lineage>
</organism>
<gene>
    <name evidence="1" type="ORF">COT77_02380</name>
</gene>
<dbReference type="Proteomes" id="UP000228596">
    <property type="component" value="Unassembled WGS sequence"/>
</dbReference>
<dbReference type="AlphaFoldDB" id="A0A2M6WWT1"/>
<evidence type="ECO:0000313" key="2">
    <source>
        <dbReference type="Proteomes" id="UP000228596"/>
    </source>
</evidence>